<name>A0A917HCH1_9BACI</name>
<organism evidence="1 2">
    <name type="scientific">Virgibacillus oceani</name>
    <dbReference type="NCBI Taxonomy" id="1479511"/>
    <lineage>
        <taxon>Bacteria</taxon>
        <taxon>Bacillati</taxon>
        <taxon>Bacillota</taxon>
        <taxon>Bacilli</taxon>
        <taxon>Bacillales</taxon>
        <taxon>Bacillaceae</taxon>
        <taxon>Virgibacillus</taxon>
    </lineage>
</organism>
<accession>A0A917HCH1</accession>
<dbReference type="AlphaFoldDB" id="A0A917HCH1"/>
<reference evidence="1" key="2">
    <citation type="submission" date="2020-09" db="EMBL/GenBank/DDBJ databases">
        <authorList>
            <person name="Sun Q."/>
            <person name="Zhou Y."/>
        </authorList>
    </citation>
    <scope>NUCLEOTIDE SEQUENCE</scope>
    <source>
        <strain evidence="1">CGMCC 1.12754</strain>
    </source>
</reference>
<comment type="caution">
    <text evidence="1">The sequence shown here is derived from an EMBL/GenBank/DDBJ whole genome shotgun (WGS) entry which is preliminary data.</text>
</comment>
<proteinExistence type="predicted"/>
<dbReference type="InterPro" id="IPR046237">
    <property type="entry name" value="DUF6270"/>
</dbReference>
<dbReference type="Pfam" id="PF19786">
    <property type="entry name" value="DUF6270"/>
    <property type="match status" value="1"/>
</dbReference>
<evidence type="ECO:0000313" key="1">
    <source>
        <dbReference type="EMBL" id="GGG73508.1"/>
    </source>
</evidence>
<protein>
    <submittedName>
        <fullName evidence="1">Uncharacterized protein</fullName>
    </submittedName>
</protein>
<evidence type="ECO:0000313" key="2">
    <source>
        <dbReference type="Proteomes" id="UP000622860"/>
    </source>
</evidence>
<reference evidence="1" key="1">
    <citation type="journal article" date="2014" name="Int. J. Syst. Evol. Microbiol.">
        <title>Complete genome sequence of Corynebacterium casei LMG S-19264T (=DSM 44701T), isolated from a smear-ripened cheese.</title>
        <authorList>
            <consortium name="US DOE Joint Genome Institute (JGI-PGF)"/>
            <person name="Walter F."/>
            <person name="Albersmeier A."/>
            <person name="Kalinowski J."/>
            <person name="Ruckert C."/>
        </authorList>
    </citation>
    <scope>NUCLEOTIDE SEQUENCE</scope>
    <source>
        <strain evidence="1">CGMCC 1.12754</strain>
    </source>
</reference>
<dbReference type="EMBL" id="BMFR01000005">
    <property type="protein sequence ID" value="GGG73508.1"/>
    <property type="molecule type" value="Genomic_DNA"/>
</dbReference>
<dbReference type="Proteomes" id="UP000622860">
    <property type="component" value="Unassembled WGS sequence"/>
</dbReference>
<keyword evidence="2" id="KW-1185">Reference proteome</keyword>
<gene>
    <name evidence="1" type="ORF">GCM10011398_17460</name>
</gene>
<sequence>MKKLKISIIGSCVTRGLFNSKFISNYKDTYECVSTAWQTSMISFMSDKTYVNDNQREFTGEVSKLQKKTTARDIDKLYRDELMEKQPDYIIFDLYTDVKYGIVKTEDGYLTNNPNGFRKTVYFKEGHYKQKLNIFRDDEYLDLFHENFARFYEWVKKSIPNCRIVITKFSEAFSYMTKEGYPVNYSPKICGTVARDNKLYDKLYKTLAEKYDLDFIEMQSKTYFGDYDHLWGNKPWHFTQQYYDDLYKGFNEVVLRHQLGSVDVNMEDATQQSTNTSSLFTQMMRKIIMK</sequence>